<feature type="transmembrane region" description="Helical" evidence="1">
    <location>
        <begin position="73"/>
        <end position="92"/>
    </location>
</feature>
<feature type="transmembrane region" description="Helical" evidence="1">
    <location>
        <begin position="104"/>
        <end position="123"/>
    </location>
</feature>
<dbReference type="WBParaSite" id="Hba_00358">
    <property type="protein sequence ID" value="Hba_00358"/>
    <property type="gene ID" value="Hba_00358"/>
</dbReference>
<proteinExistence type="predicted"/>
<evidence type="ECO:0000313" key="2">
    <source>
        <dbReference type="Proteomes" id="UP000095283"/>
    </source>
</evidence>
<accession>A0A1I7W6U2</accession>
<keyword evidence="1" id="KW-1133">Transmembrane helix</keyword>
<dbReference type="Proteomes" id="UP000095283">
    <property type="component" value="Unplaced"/>
</dbReference>
<sequence length="358" mass="42200">MPVSDVIYPFLHFVYYNLILLFSATIYQTKGDVSVSCSWVIWDFFQSDPILRDLHPVSFCNRIFQRYLLSRKCLNVGLIFFRIYTLVSYFFLKILLLLFNKAHLIFSFRVIYLFMAYLTYYLYGFKILIFTLFNNDFPLNNMYKVRKQSGFKIFLHEEEIMQAKQSSFYFSQYSINGIKVKNDSCCIYTILVHLLSSLYGNSIFTESNYGRIKINLFLIRKSFYTFIRCGYASLASVSWIKMTQLRRTLRKREKTNINTKLPIEMDGSKVSANYSSKGSEMGFIHANNMRRYFYVILVKTAEEKAEIKDYVYNHIRIYLDIKPSAYALLYILVLLSNIASISENPTESIIGSLIEYLE</sequence>
<keyword evidence="2" id="KW-1185">Reference proteome</keyword>
<feature type="transmembrane region" description="Helical" evidence="1">
    <location>
        <begin position="6"/>
        <end position="27"/>
    </location>
</feature>
<evidence type="ECO:0000313" key="3">
    <source>
        <dbReference type="WBParaSite" id="Hba_00358"/>
    </source>
</evidence>
<evidence type="ECO:0000256" key="1">
    <source>
        <dbReference type="SAM" id="Phobius"/>
    </source>
</evidence>
<protein>
    <submittedName>
        <fullName evidence="3">LAGLIDADG_2 domain-containing protein</fullName>
    </submittedName>
</protein>
<keyword evidence="1" id="KW-0812">Transmembrane</keyword>
<organism evidence="2 3">
    <name type="scientific">Heterorhabditis bacteriophora</name>
    <name type="common">Entomopathogenic nematode worm</name>
    <dbReference type="NCBI Taxonomy" id="37862"/>
    <lineage>
        <taxon>Eukaryota</taxon>
        <taxon>Metazoa</taxon>
        <taxon>Ecdysozoa</taxon>
        <taxon>Nematoda</taxon>
        <taxon>Chromadorea</taxon>
        <taxon>Rhabditida</taxon>
        <taxon>Rhabditina</taxon>
        <taxon>Rhabditomorpha</taxon>
        <taxon>Strongyloidea</taxon>
        <taxon>Heterorhabditidae</taxon>
        <taxon>Heterorhabditis</taxon>
    </lineage>
</organism>
<name>A0A1I7W6U2_HETBA</name>
<dbReference type="AlphaFoldDB" id="A0A1I7W6U2"/>
<keyword evidence="1" id="KW-0472">Membrane</keyword>
<reference evidence="3" key="1">
    <citation type="submission" date="2016-11" db="UniProtKB">
        <authorList>
            <consortium name="WormBaseParasite"/>
        </authorList>
    </citation>
    <scope>IDENTIFICATION</scope>
</reference>